<dbReference type="GO" id="GO:0016773">
    <property type="term" value="F:phosphotransferase activity, alcohol group as acceptor"/>
    <property type="evidence" value="ECO:0007669"/>
    <property type="project" value="InterPro"/>
</dbReference>
<name>A0A7C5HBA2_UNCW3</name>
<dbReference type="InterPro" id="IPR011913">
    <property type="entry name" value="RfaE_dom_I"/>
</dbReference>
<dbReference type="EMBL" id="DRTB01000043">
    <property type="protein sequence ID" value="HHE04550.1"/>
    <property type="molecule type" value="Genomic_DNA"/>
</dbReference>
<dbReference type="PANTHER" id="PTHR46969">
    <property type="entry name" value="BIFUNCTIONAL PROTEIN HLDE"/>
    <property type="match status" value="1"/>
</dbReference>
<gene>
    <name evidence="4" type="ORF">ENL19_00645</name>
</gene>
<dbReference type="GO" id="GO:0033785">
    <property type="term" value="F:heptose 7-phosphate kinase activity"/>
    <property type="evidence" value="ECO:0007669"/>
    <property type="project" value="TreeGrafter"/>
</dbReference>
<dbReference type="InterPro" id="IPR011611">
    <property type="entry name" value="PfkB_dom"/>
</dbReference>
<comment type="caution">
    <text evidence="4">The sequence shown here is derived from an EMBL/GenBank/DDBJ whole genome shotgun (WGS) entry which is preliminary data.</text>
</comment>
<dbReference type="SUPFAM" id="SSF53613">
    <property type="entry name" value="Ribokinase-like"/>
    <property type="match status" value="1"/>
</dbReference>
<evidence type="ECO:0000259" key="3">
    <source>
        <dbReference type="Pfam" id="PF00294"/>
    </source>
</evidence>
<dbReference type="GO" id="GO:0033786">
    <property type="term" value="F:heptose-1-phosphate adenylyltransferase activity"/>
    <property type="evidence" value="ECO:0007669"/>
    <property type="project" value="TreeGrafter"/>
</dbReference>
<protein>
    <submittedName>
        <fullName evidence="4">D-glycero-beta-D-manno-heptose-7-phosphate kinase</fullName>
    </submittedName>
</protein>
<reference evidence="4" key="1">
    <citation type="journal article" date="2020" name="mSystems">
        <title>Genome- and Community-Level Interaction Insights into Carbon Utilization and Element Cycling Functions of Hydrothermarchaeota in Hydrothermal Sediment.</title>
        <authorList>
            <person name="Zhou Z."/>
            <person name="Liu Y."/>
            <person name="Xu W."/>
            <person name="Pan J."/>
            <person name="Luo Z.H."/>
            <person name="Li M."/>
        </authorList>
    </citation>
    <scope>NUCLEOTIDE SEQUENCE [LARGE SCALE GENOMIC DNA]</scope>
    <source>
        <strain evidence="4">HyVt-74</strain>
    </source>
</reference>
<evidence type="ECO:0000256" key="2">
    <source>
        <dbReference type="ARBA" id="ARBA00022777"/>
    </source>
</evidence>
<dbReference type="GO" id="GO:0005829">
    <property type="term" value="C:cytosol"/>
    <property type="evidence" value="ECO:0007669"/>
    <property type="project" value="TreeGrafter"/>
</dbReference>
<sequence>MNLEDFRGKRILIIGDVMVDEYKKGIVERISPEAPVPVVSIEETFHRIGGAGNVANNIKALGGIPILVGVIGYDYYGDLILELMEEEGLDKTGIIREKGRKTTVKTRIVAHNQQVVRVDIEDAYEIKKDTENKILDHVFSFKDRIDGIVFEDYDKGCLTSNLISKTISKFKDKTITVDPKFRNFFSFQGISLFKPNLREMEKVLGKELNNEKSILDAGFSLQKNINSPVLVTMGSKGMALFYSGKHKLFPSMAREVYDVSGAGDTVIATATLALTAGFPIEEAVYVSNIAAGIEVGKFGVATVTLEELKKEYDNKKGRH</sequence>
<organism evidence="4">
    <name type="scientific">candidate division WOR-3 bacterium</name>
    <dbReference type="NCBI Taxonomy" id="2052148"/>
    <lineage>
        <taxon>Bacteria</taxon>
        <taxon>Bacteria division WOR-3</taxon>
    </lineage>
</organism>
<dbReference type="Proteomes" id="UP000886110">
    <property type="component" value="Unassembled WGS sequence"/>
</dbReference>
<dbReference type="CDD" id="cd01172">
    <property type="entry name" value="RfaE_like"/>
    <property type="match status" value="1"/>
</dbReference>
<evidence type="ECO:0000256" key="1">
    <source>
        <dbReference type="ARBA" id="ARBA00022679"/>
    </source>
</evidence>
<dbReference type="InterPro" id="IPR029056">
    <property type="entry name" value="Ribokinase-like"/>
</dbReference>
<proteinExistence type="predicted"/>
<dbReference type="AlphaFoldDB" id="A0A7C5HBA2"/>
<accession>A0A7C5HBA2</accession>
<dbReference type="Gene3D" id="3.40.1190.20">
    <property type="match status" value="1"/>
</dbReference>
<dbReference type="PROSITE" id="PS00583">
    <property type="entry name" value="PFKB_KINASES_1"/>
    <property type="match status" value="1"/>
</dbReference>
<dbReference type="Pfam" id="PF00294">
    <property type="entry name" value="PfkB"/>
    <property type="match status" value="1"/>
</dbReference>
<evidence type="ECO:0000313" key="4">
    <source>
        <dbReference type="EMBL" id="HHE04550.1"/>
    </source>
</evidence>
<feature type="domain" description="Carbohydrate kinase PfkB" evidence="3">
    <location>
        <begin position="11"/>
        <end position="302"/>
    </location>
</feature>
<dbReference type="PANTHER" id="PTHR46969:SF1">
    <property type="entry name" value="BIFUNCTIONAL PROTEIN HLDE"/>
    <property type="match status" value="1"/>
</dbReference>
<dbReference type="InterPro" id="IPR002173">
    <property type="entry name" value="Carboh/pur_kinase_PfkB_CS"/>
</dbReference>
<keyword evidence="1" id="KW-0808">Transferase</keyword>
<keyword evidence="2 4" id="KW-0418">Kinase</keyword>